<proteinExistence type="predicted"/>
<gene>
    <name evidence="1" type="ORF">KS4_16030</name>
</gene>
<sequence>MLEQHPEYVDGRPLEQGFHFIEMPKGAFPGDIAYAPHETCNITSQTVWRRSIIEKIDDAELYTVRFRDGSTARRWRDELRMILWREEKLQPSKRGANTKSLIKG</sequence>
<keyword evidence="2" id="KW-1185">Reference proteome</keyword>
<dbReference type="EMBL" id="CP036425">
    <property type="protein sequence ID" value="QDU33552.1"/>
    <property type="molecule type" value="Genomic_DNA"/>
</dbReference>
<accession>A0A517YTP5</accession>
<evidence type="ECO:0000313" key="2">
    <source>
        <dbReference type="Proteomes" id="UP000317369"/>
    </source>
</evidence>
<dbReference type="KEGG" id="pcor:KS4_16030"/>
<dbReference type="RefSeq" id="WP_145076678.1">
    <property type="nucleotide sequence ID" value="NZ_CP036425.1"/>
</dbReference>
<dbReference type="CDD" id="cd04508">
    <property type="entry name" value="Tudor_SF"/>
    <property type="match status" value="1"/>
</dbReference>
<reference evidence="1 2" key="1">
    <citation type="submission" date="2019-02" db="EMBL/GenBank/DDBJ databases">
        <title>Deep-cultivation of Planctomycetes and their phenomic and genomic characterization uncovers novel biology.</title>
        <authorList>
            <person name="Wiegand S."/>
            <person name="Jogler M."/>
            <person name="Boedeker C."/>
            <person name="Pinto D."/>
            <person name="Vollmers J."/>
            <person name="Rivas-Marin E."/>
            <person name="Kohn T."/>
            <person name="Peeters S.H."/>
            <person name="Heuer A."/>
            <person name="Rast P."/>
            <person name="Oberbeckmann S."/>
            <person name="Bunk B."/>
            <person name="Jeske O."/>
            <person name="Meyerdierks A."/>
            <person name="Storesund J.E."/>
            <person name="Kallscheuer N."/>
            <person name="Luecker S."/>
            <person name="Lage O.M."/>
            <person name="Pohl T."/>
            <person name="Merkel B.J."/>
            <person name="Hornburger P."/>
            <person name="Mueller R.-W."/>
            <person name="Bruemmer F."/>
            <person name="Labrenz M."/>
            <person name="Spormann A.M."/>
            <person name="Op den Camp H."/>
            <person name="Overmann J."/>
            <person name="Amann R."/>
            <person name="Jetten M.S.M."/>
            <person name="Mascher T."/>
            <person name="Medema M.H."/>
            <person name="Devos D.P."/>
            <person name="Kaster A.-K."/>
            <person name="Ovreas L."/>
            <person name="Rohde M."/>
            <person name="Galperin M.Y."/>
            <person name="Jogler C."/>
        </authorList>
    </citation>
    <scope>NUCLEOTIDE SEQUENCE [LARGE SCALE GENOMIC DNA]</scope>
    <source>
        <strain evidence="1 2">KS4</strain>
    </source>
</reference>
<dbReference type="Proteomes" id="UP000317369">
    <property type="component" value="Chromosome"/>
</dbReference>
<name>A0A517YTP5_9BACT</name>
<organism evidence="1 2">
    <name type="scientific">Poriferisphaera corsica</name>
    <dbReference type="NCBI Taxonomy" id="2528020"/>
    <lineage>
        <taxon>Bacteria</taxon>
        <taxon>Pseudomonadati</taxon>
        <taxon>Planctomycetota</taxon>
        <taxon>Phycisphaerae</taxon>
        <taxon>Phycisphaerales</taxon>
        <taxon>Phycisphaeraceae</taxon>
        <taxon>Poriferisphaera</taxon>
    </lineage>
</organism>
<protein>
    <submittedName>
        <fullName evidence="1">Uncharacterized protein</fullName>
    </submittedName>
</protein>
<dbReference type="AlphaFoldDB" id="A0A517YTP5"/>
<evidence type="ECO:0000313" key="1">
    <source>
        <dbReference type="EMBL" id="QDU33552.1"/>
    </source>
</evidence>